<evidence type="ECO:0000313" key="2">
    <source>
        <dbReference type="EMBL" id="MFC6792569.1"/>
    </source>
</evidence>
<proteinExistence type="predicted"/>
<gene>
    <name evidence="2" type="ORF">ACFQE0_25230</name>
</gene>
<keyword evidence="1" id="KW-0812">Transmembrane</keyword>
<keyword evidence="1" id="KW-1133">Transmembrane helix</keyword>
<dbReference type="EMBL" id="JBHSWN010000001">
    <property type="protein sequence ID" value="MFC6792569.1"/>
    <property type="molecule type" value="Genomic_DNA"/>
</dbReference>
<keyword evidence="1" id="KW-0472">Membrane</keyword>
<evidence type="ECO:0000256" key="1">
    <source>
        <dbReference type="SAM" id="Phobius"/>
    </source>
</evidence>
<organism evidence="2 3">
    <name type="scientific">Methylobacterium komagatae</name>
    <dbReference type="NCBI Taxonomy" id="374425"/>
    <lineage>
        <taxon>Bacteria</taxon>
        <taxon>Pseudomonadati</taxon>
        <taxon>Pseudomonadota</taxon>
        <taxon>Alphaproteobacteria</taxon>
        <taxon>Hyphomicrobiales</taxon>
        <taxon>Methylobacteriaceae</taxon>
        <taxon>Methylobacterium</taxon>
    </lineage>
</organism>
<reference evidence="3" key="1">
    <citation type="journal article" date="2019" name="Int. J. Syst. Evol. Microbiol.">
        <title>The Global Catalogue of Microorganisms (GCM) 10K type strain sequencing project: providing services to taxonomists for standard genome sequencing and annotation.</title>
        <authorList>
            <consortium name="The Broad Institute Genomics Platform"/>
            <consortium name="The Broad Institute Genome Sequencing Center for Infectious Disease"/>
            <person name="Wu L."/>
            <person name="Ma J."/>
        </authorList>
    </citation>
    <scope>NUCLEOTIDE SEQUENCE [LARGE SCALE GENOMIC DNA]</scope>
    <source>
        <strain evidence="3">CCUG 48316</strain>
    </source>
</reference>
<comment type="caution">
    <text evidence="2">The sequence shown here is derived from an EMBL/GenBank/DDBJ whole genome shotgun (WGS) entry which is preliminary data.</text>
</comment>
<feature type="transmembrane region" description="Helical" evidence="1">
    <location>
        <begin position="78"/>
        <end position="98"/>
    </location>
</feature>
<evidence type="ECO:0008006" key="4">
    <source>
        <dbReference type="Google" id="ProtNLM"/>
    </source>
</evidence>
<feature type="transmembrane region" description="Helical" evidence="1">
    <location>
        <begin position="152"/>
        <end position="175"/>
    </location>
</feature>
<accession>A0ABW2BSC3</accession>
<feature type="transmembrane region" description="Helical" evidence="1">
    <location>
        <begin position="187"/>
        <end position="207"/>
    </location>
</feature>
<evidence type="ECO:0000313" key="3">
    <source>
        <dbReference type="Proteomes" id="UP001596292"/>
    </source>
</evidence>
<feature type="transmembrane region" description="Helical" evidence="1">
    <location>
        <begin position="227"/>
        <end position="245"/>
    </location>
</feature>
<feature type="transmembrane region" description="Helical" evidence="1">
    <location>
        <begin position="110"/>
        <end position="132"/>
    </location>
</feature>
<dbReference type="RefSeq" id="WP_378974596.1">
    <property type="nucleotide sequence ID" value="NZ_JBHSWN010000001.1"/>
</dbReference>
<name>A0ABW2BSC3_9HYPH</name>
<keyword evidence="3" id="KW-1185">Reference proteome</keyword>
<feature type="transmembrane region" description="Helical" evidence="1">
    <location>
        <begin position="38"/>
        <end position="58"/>
    </location>
</feature>
<protein>
    <recommendedName>
        <fullName evidence="4">DUF998 domain-containing protein</fullName>
    </recommendedName>
</protein>
<dbReference type="Proteomes" id="UP001596292">
    <property type="component" value="Unassembled WGS sequence"/>
</dbReference>
<sequence length="252" mass="26243">MAGDAFLDVIGSRYAPVRVPAPRRAAPNGAWVGRAVEAFAPTVAVLLALVLVAVSGLSRRSGVPDILEPYAYGYFIDRYPLFVFALIYGVVRIVAACAAPGSGAPVRRTVFALAGVVVLGLAGLYPTIGGLILRGGYATGGMAFLTGQPLWIAYALGAAVPAMMLGGIIGLTVIAANRSLRPRWRRVGWGALSFLCLWFGAAMIGLAHQVGFGPWPARAMTGHEAGVAVGLLLLAMAPHSLLVALRRRQAVA</sequence>